<feature type="transmembrane region" description="Helical" evidence="1">
    <location>
        <begin position="69"/>
        <end position="91"/>
    </location>
</feature>
<sequence length="118" mass="12639">MLEFLRDQALRPIFLMAFIAVVTMVGDYFLKLASLRAEPVANLPFAIGAGCYALTALGFALALQGASMAAVGVWYALLTVLFMTGMGVFVFGENLRPREMLGVAMAVGSILLLARFAD</sequence>
<reference evidence="2 3" key="1">
    <citation type="submission" date="2023-04" db="EMBL/GenBank/DDBJ databases">
        <title>Marinoamorphus aggregata gen. nov., sp. Nov., isolate from tissue of brittle star Ophioplocus japonicus.</title>
        <authorList>
            <person name="Kawano K."/>
            <person name="Sawayama S."/>
            <person name="Nakagawa S."/>
        </authorList>
    </citation>
    <scope>NUCLEOTIDE SEQUENCE [LARGE SCALE GENOMIC DNA]</scope>
    <source>
        <strain evidence="2 3">NKW23</strain>
    </source>
</reference>
<keyword evidence="3" id="KW-1185">Reference proteome</keyword>
<dbReference type="InterPro" id="IPR037185">
    <property type="entry name" value="EmrE-like"/>
</dbReference>
<dbReference type="Proteomes" id="UP001239909">
    <property type="component" value="Unassembled WGS sequence"/>
</dbReference>
<evidence type="ECO:0000256" key="1">
    <source>
        <dbReference type="SAM" id="Phobius"/>
    </source>
</evidence>
<proteinExistence type="predicted"/>
<feature type="transmembrane region" description="Helical" evidence="1">
    <location>
        <begin position="12"/>
        <end position="30"/>
    </location>
</feature>
<feature type="transmembrane region" description="Helical" evidence="1">
    <location>
        <begin position="42"/>
        <end position="63"/>
    </location>
</feature>
<name>A0ABQ6LHK3_9RHOB</name>
<keyword evidence="1" id="KW-0472">Membrane</keyword>
<dbReference type="SUPFAM" id="SSF103481">
    <property type="entry name" value="Multidrug resistance efflux transporter EmrE"/>
    <property type="match status" value="1"/>
</dbReference>
<dbReference type="EMBL" id="BSYI01000006">
    <property type="protein sequence ID" value="GMG81911.1"/>
    <property type="molecule type" value="Genomic_DNA"/>
</dbReference>
<dbReference type="RefSeq" id="WP_285670646.1">
    <property type="nucleotide sequence ID" value="NZ_BSYI01000006.1"/>
</dbReference>
<protein>
    <submittedName>
        <fullName evidence="2">Uncharacterized protein</fullName>
    </submittedName>
</protein>
<organism evidence="2 3">
    <name type="scientific">Paralimibaculum aggregatum</name>
    <dbReference type="NCBI Taxonomy" id="3036245"/>
    <lineage>
        <taxon>Bacteria</taxon>
        <taxon>Pseudomonadati</taxon>
        <taxon>Pseudomonadota</taxon>
        <taxon>Alphaproteobacteria</taxon>
        <taxon>Rhodobacterales</taxon>
        <taxon>Paracoccaceae</taxon>
        <taxon>Paralimibaculum</taxon>
    </lineage>
</organism>
<accession>A0ABQ6LHK3</accession>
<evidence type="ECO:0000313" key="2">
    <source>
        <dbReference type="EMBL" id="GMG81911.1"/>
    </source>
</evidence>
<dbReference type="Gene3D" id="1.10.3730.20">
    <property type="match status" value="1"/>
</dbReference>
<keyword evidence="1" id="KW-1133">Transmembrane helix</keyword>
<evidence type="ECO:0000313" key="3">
    <source>
        <dbReference type="Proteomes" id="UP001239909"/>
    </source>
</evidence>
<comment type="caution">
    <text evidence="2">The sequence shown here is derived from an EMBL/GenBank/DDBJ whole genome shotgun (WGS) entry which is preliminary data.</text>
</comment>
<feature type="transmembrane region" description="Helical" evidence="1">
    <location>
        <begin position="100"/>
        <end position="117"/>
    </location>
</feature>
<gene>
    <name evidence="2" type="ORF">LNKW23_11240</name>
</gene>
<keyword evidence="1" id="KW-0812">Transmembrane</keyword>